<name>A0A2Z6AVH7_9BACT</name>
<accession>A0A2Z6AVH7</accession>
<organism evidence="1 2">
    <name type="scientific">Desulfovibrio ferrophilus</name>
    <dbReference type="NCBI Taxonomy" id="241368"/>
    <lineage>
        <taxon>Bacteria</taxon>
        <taxon>Pseudomonadati</taxon>
        <taxon>Thermodesulfobacteriota</taxon>
        <taxon>Desulfovibrionia</taxon>
        <taxon>Desulfovibrionales</taxon>
        <taxon>Desulfovibrionaceae</taxon>
        <taxon>Desulfovibrio</taxon>
    </lineage>
</organism>
<protein>
    <submittedName>
        <fullName evidence="1">Uncharacterized protein</fullName>
    </submittedName>
</protein>
<dbReference type="KEGG" id="dfl:DFE_0460"/>
<evidence type="ECO:0000313" key="1">
    <source>
        <dbReference type="EMBL" id="BBD07186.1"/>
    </source>
</evidence>
<keyword evidence="2" id="KW-1185">Reference proteome</keyword>
<sequence>MTGQTTTLSLCPVGCVAFPHDRIAMTALALLRSRFEDGCAQSIRLFMTRNAIAISKGGMYLFPEQTFIG</sequence>
<reference evidence="1 2" key="1">
    <citation type="journal article" date="2018" name="Sci. Adv.">
        <title>Multi-heme cytochromes provide a pathway for survival in energy-limited environments.</title>
        <authorList>
            <person name="Deng X."/>
            <person name="Dohmae N."/>
            <person name="Nealson K.H."/>
            <person name="Hashimoto K."/>
            <person name="Okamoto A."/>
        </authorList>
    </citation>
    <scope>NUCLEOTIDE SEQUENCE [LARGE SCALE GENOMIC DNA]</scope>
    <source>
        <strain evidence="1 2">IS5</strain>
    </source>
</reference>
<dbReference type="AlphaFoldDB" id="A0A2Z6AVH7"/>
<proteinExistence type="predicted"/>
<dbReference type="EMBL" id="AP017378">
    <property type="protein sequence ID" value="BBD07186.1"/>
    <property type="molecule type" value="Genomic_DNA"/>
</dbReference>
<gene>
    <name evidence="1" type="ORF">DFE_0460</name>
</gene>
<dbReference type="Proteomes" id="UP000269883">
    <property type="component" value="Chromosome"/>
</dbReference>
<evidence type="ECO:0000313" key="2">
    <source>
        <dbReference type="Proteomes" id="UP000269883"/>
    </source>
</evidence>